<dbReference type="GO" id="GO:0006406">
    <property type="term" value="P:mRNA export from nucleus"/>
    <property type="evidence" value="ECO:0007669"/>
    <property type="project" value="TreeGrafter"/>
</dbReference>
<organism evidence="10 11">
    <name type="scientific">Teladorsagia circumcincta</name>
    <name type="common">Brown stomach worm</name>
    <name type="synonym">Ostertagia circumcincta</name>
    <dbReference type="NCBI Taxonomy" id="45464"/>
    <lineage>
        <taxon>Eukaryota</taxon>
        <taxon>Metazoa</taxon>
        <taxon>Ecdysozoa</taxon>
        <taxon>Nematoda</taxon>
        <taxon>Chromadorea</taxon>
        <taxon>Rhabditida</taxon>
        <taxon>Rhabditina</taxon>
        <taxon>Rhabditomorpha</taxon>
        <taxon>Strongyloidea</taxon>
        <taxon>Trichostrongylidae</taxon>
        <taxon>Teladorsagia</taxon>
    </lineage>
</organism>
<keyword evidence="9" id="KW-0472">Membrane</keyword>
<keyword evidence="7 9" id="KW-0906">Nuclear pore complex</keyword>
<dbReference type="GO" id="GO:0045893">
    <property type="term" value="P:positive regulation of DNA-templated transcription"/>
    <property type="evidence" value="ECO:0007669"/>
    <property type="project" value="TreeGrafter"/>
</dbReference>
<keyword evidence="5 9" id="KW-0653">Protein transport</keyword>
<dbReference type="GO" id="GO:0031080">
    <property type="term" value="C:nuclear pore outer ring"/>
    <property type="evidence" value="ECO:0007669"/>
    <property type="project" value="TreeGrafter"/>
</dbReference>
<dbReference type="EMBL" id="KZ345081">
    <property type="protein sequence ID" value="PIO76089.1"/>
    <property type="molecule type" value="Genomic_DNA"/>
</dbReference>
<dbReference type="PANTHER" id="PTHR13373">
    <property type="entry name" value="FROUNT PROTEIN-RELATED"/>
    <property type="match status" value="1"/>
</dbReference>
<evidence type="ECO:0000256" key="9">
    <source>
        <dbReference type="RuleBase" id="RU365073"/>
    </source>
</evidence>
<evidence type="ECO:0000256" key="3">
    <source>
        <dbReference type="ARBA" id="ARBA00022448"/>
    </source>
</evidence>
<evidence type="ECO:0000256" key="1">
    <source>
        <dbReference type="ARBA" id="ARBA00004567"/>
    </source>
</evidence>
<keyword evidence="4 9" id="KW-0509">mRNA transport</keyword>
<keyword evidence="6 9" id="KW-0811">Translocation</keyword>
<name>A0A2G9V0Q9_TELCI</name>
<dbReference type="AlphaFoldDB" id="A0A2G9V0Q9"/>
<dbReference type="InterPro" id="IPR011502">
    <property type="entry name" value="Nucleoporin_Nup85"/>
</dbReference>
<comment type="subunit">
    <text evidence="9">Component of the nuclear pore complex (NPC).</text>
</comment>
<dbReference type="OrthoDB" id="17644at2759"/>
<evidence type="ECO:0000313" key="10">
    <source>
        <dbReference type="EMBL" id="PIO76089.1"/>
    </source>
</evidence>
<accession>A0A2G9V0Q9</accession>
<evidence type="ECO:0000256" key="2">
    <source>
        <dbReference type="ARBA" id="ARBA00005573"/>
    </source>
</evidence>
<keyword evidence="11" id="KW-1185">Reference proteome</keyword>
<keyword evidence="8 9" id="KW-0539">Nucleus</keyword>
<dbReference type="GO" id="GO:0031965">
    <property type="term" value="C:nuclear membrane"/>
    <property type="evidence" value="ECO:0007669"/>
    <property type="project" value="UniProtKB-UniRule"/>
</dbReference>
<reference evidence="10 11" key="1">
    <citation type="submission" date="2015-09" db="EMBL/GenBank/DDBJ databases">
        <title>Draft genome of the parasitic nematode Teladorsagia circumcincta isolate WARC Sus (inbred).</title>
        <authorList>
            <person name="Mitreva M."/>
        </authorList>
    </citation>
    <scope>NUCLEOTIDE SEQUENCE [LARGE SCALE GENOMIC DNA]</scope>
    <source>
        <strain evidence="10 11">S</strain>
    </source>
</reference>
<evidence type="ECO:0000256" key="8">
    <source>
        <dbReference type="ARBA" id="ARBA00023242"/>
    </source>
</evidence>
<gene>
    <name evidence="10" type="ORF">TELCIR_01859</name>
</gene>
<proteinExistence type="inferred from homology"/>
<evidence type="ECO:0000256" key="6">
    <source>
        <dbReference type="ARBA" id="ARBA00023010"/>
    </source>
</evidence>
<dbReference type="Pfam" id="PF07575">
    <property type="entry name" value="Nucleopor_Nup85"/>
    <property type="match status" value="1"/>
</dbReference>
<comment type="function">
    <text evidence="9">Functions as a component of the nuclear pore complex (NPC).</text>
</comment>
<evidence type="ECO:0000256" key="7">
    <source>
        <dbReference type="ARBA" id="ARBA00023132"/>
    </source>
</evidence>
<keyword evidence="3 9" id="KW-0813">Transport</keyword>
<evidence type="ECO:0000256" key="5">
    <source>
        <dbReference type="ARBA" id="ARBA00022927"/>
    </source>
</evidence>
<protein>
    <recommendedName>
        <fullName evidence="9">Nuclear pore complex protein Nup85</fullName>
    </recommendedName>
</protein>
<dbReference type="GO" id="GO:0006606">
    <property type="term" value="P:protein import into nucleus"/>
    <property type="evidence" value="ECO:0007669"/>
    <property type="project" value="TreeGrafter"/>
</dbReference>
<dbReference type="Proteomes" id="UP000230423">
    <property type="component" value="Unassembled WGS sequence"/>
</dbReference>
<sequence>MHIQDDEMAENLMRICIEQELDDSKACIVNTMTYRIVWHAEKGEIASLSMLDHMADYVAELGSPSLAFLFNYHRFHKSLNAGDVRSAAPLLVSMITSPNVPQSFHKVLFGYLMLILADTPQVQIPAENLYELISFFRQYTIDNADKEDDTSEDTVRSLKLLLLRRLAEAEIASACAA</sequence>
<comment type="similarity">
    <text evidence="2 9">Belongs to the nucleoporin Nup85 family.</text>
</comment>
<evidence type="ECO:0000256" key="4">
    <source>
        <dbReference type="ARBA" id="ARBA00022816"/>
    </source>
</evidence>
<dbReference type="GO" id="GO:0017056">
    <property type="term" value="F:structural constituent of nuclear pore"/>
    <property type="evidence" value="ECO:0007669"/>
    <property type="project" value="TreeGrafter"/>
</dbReference>
<dbReference type="PANTHER" id="PTHR13373:SF21">
    <property type="entry name" value="NUCLEAR PORE COMPLEX PROTEIN NUP85"/>
    <property type="match status" value="1"/>
</dbReference>
<evidence type="ECO:0000313" key="11">
    <source>
        <dbReference type="Proteomes" id="UP000230423"/>
    </source>
</evidence>
<comment type="subcellular location">
    <subcellularLocation>
        <location evidence="1 9">Nucleus</location>
        <location evidence="1 9">Nuclear pore complex</location>
    </subcellularLocation>
</comment>